<accession>A0A512BXD2</accession>
<feature type="compositionally biased region" description="Low complexity" evidence="1">
    <location>
        <begin position="74"/>
        <end position="91"/>
    </location>
</feature>
<name>A0A512BXD2_9HYPH</name>
<keyword evidence="2" id="KW-0472">Membrane</keyword>
<reference evidence="3 4" key="1">
    <citation type="submission" date="2019-07" db="EMBL/GenBank/DDBJ databases">
        <title>Whole genome shotgun sequence of Microvirga aerophila NBRC 106136.</title>
        <authorList>
            <person name="Hosoyama A."/>
            <person name="Uohara A."/>
            <person name="Ohji S."/>
            <person name="Ichikawa N."/>
        </authorList>
    </citation>
    <scope>NUCLEOTIDE SEQUENCE [LARGE SCALE GENOMIC DNA]</scope>
    <source>
        <strain evidence="3 4">NBRC 106136</strain>
    </source>
</reference>
<comment type="caution">
    <text evidence="3">The sequence shown here is derived from an EMBL/GenBank/DDBJ whole genome shotgun (WGS) entry which is preliminary data.</text>
</comment>
<keyword evidence="2" id="KW-0812">Transmembrane</keyword>
<dbReference type="Proteomes" id="UP000321085">
    <property type="component" value="Unassembled WGS sequence"/>
</dbReference>
<proteinExistence type="predicted"/>
<gene>
    <name evidence="3" type="ORF">MAE02_43040</name>
</gene>
<keyword evidence="2" id="KW-1133">Transmembrane helix</keyword>
<evidence type="ECO:0000313" key="3">
    <source>
        <dbReference type="EMBL" id="GEO16608.1"/>
    </source>
</evidence>
<sequence length="100" mass="10709">MGNMMLNRFQVFTIMTFVAVNEALAQATPPATPGSPAAPAAPATTDDGAPWLWIIIGLALLAAIVWYFMRGRSRTTTTGPSTTSGTSTSRTNVYDKDDRK</sequence>
<evidence type="ECO:0000313" key="4">
    <source>
        <dbReference type="Proteomes" id="UP000321085"/>
    </source>
</evidence>
<feature type="transmembrane region" description="Helical" evidence="2">
    <location>
        <begin position="49"/>
        <end position="69"/>
    </location>
</feature>
<keyword evidence="4" id="KW-1185">Reference proteome</keyword>
<evidence type="ECO:0000256" key="1">
    <source>
        <dbReference type="SAM" id="MobiDB-lite"/>
    </source>
</evidence>
<protein>
    <submittedName>
        <fullName evidence="3">Uncharacterized protein</fullName>
    </submittedName>
</protein>
<dbReference type="EMBL" id="BJYU01000069">
    <property type="protein sequence ID" value="GEO16608.1"/>
    <property type="molecule type" value="Genomic_DNA"/>
</dbReference>
<evidence type="ECO:0000256" key="2">
    <source>
        <dbReference type="SAM" id="Phobius"/>
    </source>
</evidence>
<organism evidence="3 4">
    <name type="scientific">Microvirga aerophila</name>
    <dbReference type="NCBI Taxonomy" id="670291"/>
    <lineage>
        <taxon>Bacteria</taxon>
        <taxon>Pseudomonadati</taxon>
        <taxon>Pseudomonadota</taxon>
        <taxon>Alphaproteobacteria</taxon>
        <taxon>Hyphomicrobiales</taxon>
        <taxon>Methylobacteriaceae</taxon>
        <taxon>Microvirga</taxon>
    </lineage>
</organism>
<feature type="region of interest" description="Disordered" evidence="1">
    <location>
        <begin position="73"/>
        <end position="100"/>
    </location>
</feature>
<dbReference type="AlphaFoldDB" id="A0A512BXD2"/>